<keyword evidence="2" id="KW-0812">Transmembrane</keyword>
<dbReference type="Proteomes" id="UP001254165">
    <property type="component" value="Unassembled WGS sequence"/>
</dbReference>
<protein>
    <submittedName>
        <fullName evidence="3">Uncharacterized protein</fullName>
    </submittedName>
</protein>
<evidence type="ECO:0000256" key="2">
    <source>
        <dbReference type="SAM" id="Phobius"/>
    </source>
</evidence>
<dbReference type="EMBL" id="JAUHMF010000001">
    <property type="protein sequence ID" value="MDT8897994.1"/>
    <property type="molecule type" value="Genomic_DNA"/>
</dbReference>
<feature type="transmembrane region" description="Helical" evidence="2">
    <location>
        <begin position="21"/>
        <end position="46"/>
    </location>
</feature>
<keyword evidence="2" id="KW-0472">Membrane</keyword>
<dbReference type="RefSeq" id="WP_315624641.1">
    <property type="nucleotide sequence ID" value="NZ_JAUHMF010000001.1"/>
</dbReference>
<feature type="compositionally biased region" description="Pro residues" evidence="1">
    <location>
        <begin position="302"/>
        <end position="312"/>
    </location>
</feature>
<feature type="region of interest" description="Disordered" evidence="1">
    <location>
        <begin position="275"/>
        <end position="312"/>
    </location>
</feature>
<feature type="compositionally biased region" description="Low complexity" evidence="1">
    <location>
        <begin position="286"/>
        <end position="296"/>
    </location>
</feature>
<evidence type="ECO:0000313" key="3">
    <source>
        <dbReference type="EMBL" id="MDT8897994.1"/>
    </source>
</evidence>
<evidence type="ECO:0000313" key="4">
    <source>
        <dbReference type="Proteomes" id="UP001254165"/>
    </source>
</evidence>
<keyword evidence="2" id="KW-1133">Transmembrane helix</keyword>
<keyword evidence="4" id="KW-1185">Reference proteome</keyword>
<accession>A0ABU3NMC5</accession>
<sequence length="312" mass="33542">MSGSPSTGGTGQAVRAFVRAVLRLLVVIVLGVLVGAAAYFGSVFIYQRAILPAEENTARLSALETEQAGRFALFNEQLTTQEARLQTQHAFSYNMNLTATLQLATQAARLSTLERQITNQGELIGGLDEDTGWLKTQVAALGTPLAAWEGRLETLEAQVGKEGVANDIALLRAALHVLRARQHLMAGNYGLAQDELSQARAGLIQLWERVPDEQQALVRTWMERLDLAITNLPTLPVLAAEDLDILWRSLLAGFPATAATPTPLRTLPLSSAATQSVGTITPPTPTLTLTPQLTPTFRQSPSPSPTPLPRSP</sequence>
<organism evidence="3 4">
    <name type="scientific">Thermanaerothrix solaris</name>
    <dbReference type="NCBI Taxonomy" id="3058434"/>
    <lineage>
        <taxon>Bacteria</taxon>
        <taxon>Bacillati</taxon>
        <taxon>Chloroflexota</taxon>
        <taxon>Anaerolineae</taxon>
        <taxon>Anaerolineales</taxon>
        <taxon>Anaerolineaceae</taxon>
        <taxon>Thermanaerothrix</taxon>
    </lineage>
</organism>
<proteinExistence type="predicted"/>
<gene>
    <name evidence="3" type="ORF">QYE77_06905</name>
</gene>
<reference evidence="3 4" key="1">
    <citation type="submission" date="2023-07" db="EMBL/GenBank/DDBJ databases">
        <title>Novel species of Thermanaerothrix with wide hydrolytic capabilities.</title>
        <authorList>
            <person name="Zayulina K.S."/>
            <person name="Podosokorskaya O.A."/>
            <person name="Elcheninov A.G."/>
        </authorList>
    </citation>
    <scope>NUCLEOTIDE SEQUENCE [LARGE SCALE GENOMIC DNA]</scope>
    <source>
        <strain evidence="3 4">4228-RoL</strain>
    </source>
</reference>
<comment type="caution">
    <text evidence="3">The sequence shown here is derived from an EMBL/GenBank/DDBJ whole genome shotgun (WGS) entry which is preliminary data.</text>
</comment>
<name>A0ABU3NMC5_9CHLR</name>
<evidence type="ECO:0000256" key="1">
    <source>
        <dbReference type="SAM" id="MobiDB-lite"/>
    </source>
</evidence>